<gene>
    <name evidence="2" type="ORF">O181_116036</name>
</gene>
<dbReference type="EMBL" id="AVOT02098109">
    <property type="protein sequence ID" value="MBW0576321.1"/>
    <property type="molecule type" value="Genomic_DNA"/>
</dbReference>
<evidence type="ECO:0000313" key="3">
    <source>
        <dbReference type="Proteomes" id="UP000765509"/>
    </source>
</evidence>
<organism evidence="2 3">
    <name type="scientific">Austropuccinia psidii MF-1</name>
    <dbReference type="NCBI Taxonomy" id="1389203"/>
    <lineage>
        <taxon>Eukaryota</taxon>
        <taxon>Fungi</taxon>
        <taxon>Dikarya</taxon>
        <taxon>Basidiomycota</taxon>
        <taxon>Pucciniomycotina</taxon>
        <taxon>Pucciniomycetes</taxon>
        <taxon>Pucciniales</taxon>
        <taxon>Sphaerophragmiaceae</taxon>
        <taxon>Austropuccinia</taxon>
    </lineage>
</organism>
<reference evidence="2" key="1">
    <citation type="submission" date="2021-03" db="EMBL/GenBank/DDBJ databases">
        <title>Draft genome sequence of rust myrtle Austropuccinia psidii MF-1, a brazilian biotype.</title>
        <authorList>
            <person name="Quecine M.C."/>
            <person name="Pachon D.M.R."/>
            <person name="Bonatelli M.L."/>
            <person name="Correr F.H."/>
            <person name="Franceschini L.M."/>
            <person name="Leite T.F."/>
            <person name="Margarido G.R.A."/>
            <person name="Almeida C.A."/>
            <person name="Ferrarezi J.A."/>
            <person name="Labate C.A."/>
        </authorList>
    </citation>
    <scope>NUCLEOTIDE SEQUENCE</scope>
    <source>
        <strain evidence="2">MF-1</strain>
    </source>
</reference>
<sequence length="59" mass="6672">MKSIVDYLSFDQKSKSVTHSTQKCNQAFTPNLNDKSGSRKGPMDMFAPTYANLLESRQK</sequence>
<feature type="non-terminal residue" evidence="2">
    <location>
        <position position="59"/>
    </location>
</feature>
<keyword evidence="3" id="KW-1185">Reference proteome</keyword>
<accession>A0A9Q3PWP9</accession>
<dbReference type="AlphaFoldDB" id="A0A9Q3PWP9"/>
<evidence type="ECO:0000256" key="1">
    <source>
        <dbReference type="SAM" id="MobiDB-lite"/>
    </source>
</evidence>
<name>A0A9Q3PWP9_9BASI</name>
<protein>
    <submittedName>
        <fullName evidence="2">Uncharacterized protein</fullName>
    </submittedName>
</protein>
<feature type="region of interest" description="Disordered" evidence="1">
    <location>
        <begin position="26"/>
        <end position="45"/>
    </location>
</feature>
<comment type="caution">
    <text evidence="2">The sequence shown here is derived from an EMBL/GenBank/DDBJ whole genome shotgun (WGS) entry which is preliminary data.</text>
</comment>
<evidence type="ECO:0000313" key="2">
    <source>
        <dbReference type="EMBL" id="MBW0576321.1"/>
    </source>
</evidence>
<proteinExistence type="predicted"/>
<feature type="compositionally biased region" description="Polar residues" evidence="1">
    <location>
        <begin position="26"/>
        <end position="35"/>
    </location>
</feature>
<dbReference type="Proteomes" id="UP000765509">
    <property type="component" value="Unassembled WGS sequence"/>
</dbReference>